<dbReference type="AlphaFoldDB" id="M2PFZ7"/>
<dbReference type="EMBL" id="KB445802">
    <property type="protein sequence ID" value="EMD34884.1"/>
    <property type="molecule type" value="Genomic_DNA"/>
</dbReference>
<reference evidence="2 3" key="1">
    <citation type="journal article" date="2012" name="Proc. Natl. Acad. Sci. U.S.A.">
        <title>Comparative genomics of Ceriporiopsis subvermispora and Phanerochaete chrysosporium provide insight into selective ligninolysis.</title>
        <authorList>
            <person name="Fernandez-Fueyo E."/>
            <person name="Ruiz-Duenas F.J."/>
            <person name="Ferreira P."/>
            <person name="Floudas D."/>
            <person name="Hibbett D.S."/>
            <person name="Canessa P."/>
            <person name="Larrondo L.F."/>
            <person name="James T.Y."/>
            <person name="Seelenfreund D."/>
            <person name="Lobos S."/>
            <person name="Polanco R."/>
            <person name="Tello M."/>
            <person name="Honda Y."/>
            <person name="Watanabe T."/>
            <person name="Watanabe T."/>
            <person name="Ryu J.S."/>
            <person name="Kubicek C.P."/>
            <person name="Schmoll M."/>
            <person name="Gaskell J."/>
            <person name="Hammel K.E."/>
            <person name="St John F.J."/>
            <person name="Vanden Wymelenberg A."/>
            <person name="Sabat G."/>
            <person name="Splinter BonDurant S."/>
            <person name="Syed K."/>
            <person name="Yadav J.S."/>
            <person name="Doddapaneni H."/>
            <person name="Subramanian V."/>
            <person name="Lavin J.L."/>
            <person name="Oguiza J.A."/>
            <person name="Perez G."/>
            <person name="Pisabarro A.G."/>
            <person name="Ramirez L."/>
            <person name="Santoyo F."/>
            <person name="Master E."/>
            <person name="Coutinho P.M."/>
            <person name="Henrissat B."/>
            <person name="Lombard V."/>
            <person name="Magnuson J.K."/>
            <person name="Kuees U."/>
            <person name="Hori C."/>
            <person name="Igarashi K."/>
            <person name="Samejima M."/>
            <person name="Held B.W."/>
            <person name="Barry K.W."/>
            <person name="LaButti K.M."/>
            <person name="Lapidus A."/>
            <person name="Lindquist E.A."/>
            <person name="Lucas S.M."/>
            <person name="Riley R."/>
            <person name="Salamov A.A."/>
            <person name="Hoffmeister D."/>
            <person name="Schwenk D."/>
            <person name="Hadar Y."/>
            <person name="Yarden O."/>
            <person name="de Vries R.P."/>
            <person name="Wiebenga A."/>
            <person name="Stenlid J."/>
            <person name="Eastwood D."/>
            <person name="Grigoriev I.V."/>
            <person name="Berka R.M."/>
            <person name="Blanchette R.A."/>
            <person name="Kersten P."/>
            <person name="Martinez A.T."/>
            <person name="Vicuna R."/>
            <person name="Cullen D."/>
        </authorList>
    </citation>
    <scope>NUCLEOTIDE SEQUENCE [LARGE SCALE GENOMIC DNA]</scope>
    <source>
        <strain evidence="2 3">B</strain>
    </source>
</reference>
<dbReference type="PANTHER" id="PTHR33112:SF16">
    <property type="entry name" value="HETEROKARYON INCOMPATIBILITY DOMAIN-CONTAINING PROTEIN"/>
    <property type="match status" value="1"/>
</dbReference>
<dbReference type="PANTHER" id="PTHR33112">
    <property type="entry name" value="DOMAIN PROTEIN, PUTATIVE-RELATED"/>
    <property type="match status" value="1"/>
</dbReference>
<feature type="domain" description="Heterokaryon incompatibility" evidence="1">
    <location>
        <begin position="62"/>
        <end position="153"/>
    </location>
</feature>
<sequence>MESSYCACLNEPVHSLVGRTLDLSLYVTEFRYRLIDCAQFLDHNELRVIETTHATTFFDTQYATISYVWHGLTSRKDCNAESLGAFVVKGAEGGGQVSLDVLRHACKASLILEAPYIWLDRLCIMQTKRSDKSWQISQMYHIYKHSKVSIILPGGIQRLADLDEETKWMHRGWTLQEVLAPPHAFVLFSW</sequence>
<dbReference type="HOGENOM" id="CLU_093700_0_0_1"/>
<accession>M2PFZ7</accession>
<evidence type="ECO:0000313" key="3">
    <source>
        <dbReference type="Proteomes" id="UP000016930"/>
    </source>
</evidence>
<dbReference type="OrthoDB" id="2796195at2759"/>
<proteinExistence type="predicted"/>
<dbReference type="InterPro" id="IPR010730">
    <property type="entry name" value="HET"/>
</dbReference>
<evidence type="ECO:0000313" key="2">
    <source>
        <dbReference type="EMBL" id="EMD34884.1"/>
    </source>
</evidence>
<keyword evidence="3" id="KW-1185">Reference proteome</keyword>
<dbReference type="Pfam" id="PF06985">
    <property type="entry name" value="HET"/>
    <property type="match status" value="1"/>
</dbReference>
<feature type="non-terminal residue" evidence="2">
    <location>
        <position position="190"/>
    </location>
</feature>
<dbReference type="STRING" id="914234.M2PFZ7"/>
<dbReference type="Proteomes" id="UP000016930">
    <property type="component" value="Unassembled WGS sequence"/>
</dbReference>
<evidence type="ECO:0000259" key="1">
    <source>
        <dbReference type="Pfam" id="PF06985"/>
    </source>
</evidence>
<organism evidence="2 3">
    <name type="scientific">Ceriporiopsis subvermispora (strain B)</name>
    <name type="common">White-rot fungus</name>
    <name type="synonym">Gelatoporia subvermispora</name>
    <dbReference type="NCBI Taxonomy" id="914234"/>
    <lineage>
        <taxon>Eukaryota</taxon>
        <taxon>Fungi</taxon>
        <taxon>Dikarya</taxon>
        <taxon>Basidiomycota</taxon>
        <taxon>Agaricomycotina</taxon>
        <taxon>Agaricomycetes</taxon>
        <taxon>Polyporales</taxon>
        <taxon>Gelatoporiaceae</taxon>
        <taxon>Gelatoporia</taxon>
    </lineage>
</organism>
<gene>
    <name evidence="2" type="ORF">CERSUDRAFT_54736</name>
</gene>
<name>M2PFZ7_CERS8</name>
<protein>
    <recommendedName>
        <fullName evidence="1">Heterokaryon incompatibility domain-containing protein</fullName>
    </recommendedName>
</protein>